<dbReference type="Gene3D" id="3.30.428.10">
    <property type="entry name" value="HIT-like"/>
    <property type="match status" value="1"/>
</dbReference>
<feature type="region of interest" description="Disordered" evidence="1">
    <location>
        <begin position="1"/>
        <end position="25"/>
    </location>
</feature>
<accession>A0A4Z2JDD6</accession>
<organism evidence="2 3">
    <name type="scientific">Liparis tanakae</name>
    <name type="common">Tanaka's snailfish</name>
    <dbReference type="NCBI Taxonomy" id="230148"/>
    <lineage>
        <taxon>Eukaryota</taxon>
        <taxon>Metazoa</taxon>
        <taxon>Chordata</taxon>
        <taxon>Craniata</taxon>
        <taxon>Vertebrata</taxon>
        <taxon>Euteleostomi</taxon>
        <taxon>Actinopterygii</taxon>
        <taxon>Neopterygii</taxon>
        <taxon>Teleostei</taxon>
        <taxon>Neoteleostei</taxon>
        <taxon>Acanthomorphata</taxon>
        <taxon>Eupercaria</taxon>
        <taxon>Perciformes</taxon>
        <taxon>Cottioidei</taxon>
        <taxon>Cottales</taxon>
        <taxon>Liparidae</taxon>
        <taxon>Liparis</taxon>
    </lineage>
</organism>
<evidence type="ECO:0000256" key="1">
    <source>
        <dbReference type="SAM" id="MobiDB-lite"/>
    </source>
</evidence>
<proteinExistence type="predicted"/>
<dbReference type="Proteomes" id="UP000314294">
    <property type="component" value="Unassembled WGS sequence"/>
</dbReference>
<protein>
    <submittedName>
        <fullName evidence="2">Bis(5'-adenosyl)-triphosphatase</fullName>
    </submittedName>
</protein>
<dbReference type="AlphaFoldDB" id="A0A4Z2JDD6"/>
<dbReference type="InterPro" id="IPR036265">
    <property type="entry name" value="HIT-like_sf"/>
</dbReference>
<sequence>MAKGKESSAATSFSLSHEHKPSSAAPEVVFCRGSPGVRFSMPGAVSVPSQTLLKRPVSQWDMLTLRFGQHLINASAVFLQTKLSFALVNRKPVVPGRILSLFPDN</sequence>
<keyword evidence="3" id="KW-1185">Reference proteome</keyword>
<evidence type="ECO:0000313" key="3">
    <source>
        <dbReference type="Proteomes" id="UP000314294"/>
    </source>
</evidence>
<evidence type="ECO:0000313" key="2">
    <source>
        <dbReference type="EMBL" id="TNN88180.1"/>
    </source>
</evidence>
<name>A0A4Z2JDD6_9TELE</name>
<gene>
    <name evidence="2" type="primary">FHIT</name>
    <name evidence="2" type="ORF">EYF80_001396</name>
</gene>
<dbReference type="EMBL" id="SRLO01000006">
    <property type="protein sequence ID" value="TNN88180.1"/>
    <property type="molecule type" value="Genomic_DNA"/>
</dbReference>
<comment type="caution">
    <text evidence="2">The sequence shown here is derived from an EMBL/GenBank/DDBJ whole genome shotgun (WGS) entry which is preliminary data.</text>
</comment>
<reference evidence="2 3" key="1">
    <citation type="submission" date="2019-03" db="EMBL/GenBank/DDBJ databases">
        <title>First draft genome of Liparis tanakae, snailfish: a comprehensive survey of snailfish specific genes.</title>
        <authorList>
            <person name="Kim W."/>
            <person name="Song I."/>
            <person name="Jeong J.-H."/>
            <person name="Kim D."/>
            <person name="Kim S."/>
            <person name="Ryu S."/>
            <person name="Song J.Y."/>
            <person name="Lee S.K."/>
        </authorList>
    </citation>
    <scope>NUCLEOTIDE SEQUENCE [LARGE SCALE GENOMIC DNA]</scope>
    <source>
        <tissue evidence="2">Muscle</tissue>
    </source>
</reference>
<dbReference type="OrthoDB" id="680339at2759"/>